<dbReference type="InterPro" id="IPR036259">
    <property type="entry name" value="MFS_trans_sf"/>
</dbReference>
<evidence type="ECO:0000313" key="7">
    <source>
        <dbReference type="EMBL" id="KAK9142741.1"/>
    </source>
</evidence>
<evidence type="ECO:0000256" key="1">
    <source>
        <dbReference type="ARBA" id="ARBA00004141"/>
    </source>
</evidence>
<dbReference type="InterPro" id="IPR000109">
    <property type="entry name" value="POT_fam"/>
</dbReference>
<evidence type="ECO:0000256" key="4">
    <source>
        <dbReference type="ARBA" id="ARBA00022989"/>
    </source>
</evidence>
<dbReference type="GO" id="GO:0022857">
    <property type="term" value="F:transmembrane transporter activity"/>
    <property type="evidence" value="ECO:0007669"/>
    <property type="project" value="InterPro"/>
</dbReference>
<evidence type="ECO:0000256" key="5">
    <source>
        <dbReference type="ARBA" id="ARBA00023136"/>
    </source>
</evidence>
<keyword evidence="4 6" id="KW-1133">Transmembrane helix</keyword>
<sequence length="115" mass="12612">MLHMSAMLLVPHHCLNGLAEAFFAIGQSKSFYSQFPKCMSSIMTSLFGLEMVVANLLVGAIVGIVDDTRKRGGKKSWVYGPCAEEEIMVKDEDLKGRKVAKLVPNLKELQVIPSA</sequence>
<keyword evidence="5 6" id="KW-0472">Membrane</keyword>
<protein>
    <submittedName>
        <fullName evidence="7">Uncharacterized protein</fullName>
    </submittedName>
</protein>
<name>A0AAP0JZ37_9MAGN</name>
<dbReference type="Pfam" id="PF00854">
    <property type="entry name" value="PTR2"/>
    <property type="match status" value="1"/>
</dbReference>
<feature type="transmembrane region" description="Helical" evidence="6">
    <location>
        <begin position="45"/>
        <end position="65"/>
    </location>
</feature>
<keyword evidence="3 6" id="KW-0812">Transmembrane</keyword>
<proteinExistence type="inferred from homology"/>
<evidence type="ECO:0000256" key="2">
    <source>
        <dbReference type="ARBA" id="ARBA00005982"/>
    </source>
</evidence>
<dbReference type="Gene3D" id="1.20.1250.20">
    <property type="entry name" value="MFS general substrate transporter like domains"/>
    <property type="match status" value="1"/>
</dbReference>
<keyword evidence="8" id="KW-1185">Reference proteome</keyword>
<dbReference type="EMBL" id="JBBNAF010000005">
    <property type="protein sequence ID" value="KAK9142741.1"/>
    <property type="molecule type" value="Genomic_DNA"/>
</dbReference>
<dbReference type="GO" id="GO:0016020">
    <property type="term" value="C:membrane"/>
    <property type="evidence" value="ECO:0007669"/>
    <property type="project" value="UniProtKB-SubCell"/>
</dbReference>
<accession>A0AAP0JZ37</accession>
<evidence type="ECO:0000256" key="3">
    <source>
        <dbReference type="ARBA" id="ARBA00022692"/>
    </source>
</evidence>
<dbReference type="PANTHER" id="PTHR11654">
    <property type="entry name" value="OLIGOPEPTIDE TRANSPORTER-RELATED"/>
    <property type="match status" value="1"/>
</dbReference>
<evidence type="ECO:0000256" key="6">
    <source>
        <dbReference type="SAM" id="Phobius"/>
    </source>
</evidence>
<comment type="subcellular location">
    <subcellularLocation>
        <location evidence="1">Membrane</location>
        <topology evidence="1">Multi-pass membrane protein</topology>
    </subcellularLocation>
</comment>
<organism evidence="7 8">
    <name type="scientific">Stephania yunnanensis</name>
    <dbReference type="NCBI Taxonomy" id="152371"/>
    <lineage>
        <taxon>Eukaryota</taxon>
        <taxon>Viridiplantae</taxon>
        <taxon>Streptophyta</taxon>
        <taxon>Embryophyta</taxon>
        <taxon>Tracheophyta</taxon>
        <taxon>Spermatophyta</taxon>
        <taxon>Magnoliopsida</taxon>
        <taxon>Ranunculales</taxon>
        <taxon>Menispermaceae</taxon>
        <taxon>Menispermoideae</taxon>
        <taxon>Cissampelideae</taxon>
        <taxon>Stephania</taxon>
    </lineage>
</organism>
<dbReference type="Proteomes" id="UP001420932">
    <property type="component" value="Unassembled WGS sequence"/>
</dbReference>
<reference evidence="7 8" key="1">
    <citation type="submission" date="2024-01" db="EMBL/GenBank/DDBJ databases">
        <title>Genome assemblies of Stephania.</title>
        <authorList>
            <person name="Yang L."/>
        </authorList>
    </citation>
    <scope>NUCLEOTIDE SEQUENCE [LARGE SCALE GENOMIC DNA]</scope>
    <source>
        <strain evidence="7">YNDBR</strain>
        <tissue evidence="7">Leaf</tissue>
    </source>
</reference>
<evidence type="ECO:0000313" key="8">
    <source>
        <dbReference type="Proteomes" id="UP001420932"/>
    </source>
</evidence>
<comment type="similarity">
    <text evidence="2">Belongs to the major facilitator superfamily. Proton-dependent oligopeptide transporter (POT/PTR) (TC 2.A.17) family.</text>
</comment>
<dbReference type="AlphaFoldDB" id="A0AAP0JZ37"/>
<comment type="caution">
    <text evidence="7">The sequence shown here is derived from an EMBL/GenBank/DDBJ whole genome shotgun (WGS) entry which is preliminary data.</text>
</comment>
<gene>
    <name evidence="7" type="ORF">Syun_012141</name>
</gene>